<organism evidence="3 4">
    <name type="scientific">Pelagivirga sediminicola</name>
    <dbReference type="NCBI Taxonomy" id="2170575"/>
    <lineage>
        <taxon>Bacteria</taxon>
        <taxon>Pseudomonadati</taxon>
        <taxon>Pseudomonadota</taxon>
        <taxon>Alphaproteobacteria</taxon>
        <taxon>Rhodobacterales</taxon>
        <taxon>Paracoccaceae</taxon>
        <taxon>Pelagivirga</taxon>
    </lineage>
</organism>
<dbReference type="InterPro" id="IPR010895">
    <property type="entry name" value="CHRD"/>
</dbReference>
<reference evidence="3 4" key="1">
    <citation type="submission" date="2018-04" db="EMBL/GenBank/DDBJ databases">
        <title>Pelagivirga bohaiensis gen. nov., sp. nov., a bacterium isolated from the Bohai Sea.</title>
        <authorList>
            <person name="Ji X."/>
        </authorList>
    </citation>
    <scope>NUCLEOTIDE SEQUENCE [LARGE SCALE GENOMIC DNA]</scope>
    <source>
        <strain evidence="3 4">BH-SD19</strain>
    </source>
</reference>
<evidence type="ECO:0000313" key="3">
    <source>
        <dbReference type="EMBL" id="PVA11091.1"/>
    </source>
</evidence>
<dbReference type="OrthoDB" id="571052at2"/>
<feature type="domain" description="CHRD" evidence="2">
    <location>
        <begin position="26"/>
        <end position="142"/>
    </location>
</feature>
<feature type="signal peptide" evidence="1">
    <location>
        <begin position="1"/>
        <end position="25"/>
    </location>
</feature>
<name>A0A2T7G9J6_9RHOB</name>
<evidence type="ECO:0000259" key="2">
    <source>
        <dbReference type="PROSITE" id="PS50933"/>
    </source>
</evidence>
<dbReference type="Proteomes" id="UP000244446">
    <property type="component" value="Unassembled WGS sequence"/>
</dbReference>
<dbReference type="RefSeq" id="WP_108691065.1">
    <property type="nucleotide sequence ID" value="NZ_QCYH01000002.1"/>
</dbReference>
<keyword evidence="1" id="KW-0732">Signal</keyword>
<feature type="chain" id="PRO_5015711234" evidence="1">
    <location>
        <begin position="26"/>
        <end position="142"/>
    </location>
</feature>
<sequence>MFKPSLKQTTATLAACTMLALPAFAEELNFTADLTADAEVPATDSSATGSADVNVDTDAKTVSWTVTVQELTGDPVAAHIHGPADPGENAGPVIDMSDAVMEGSADITDEQITALKDGKYYVNVHTEKFPDGEIRGQLEAAE</sequence>
<keyword evidence="4" id="KW-1185">Reference proteome</keyword>
<protein>
    <submittedName>
        <fullName evidence="3">CHRD domain-containing protein</fullName>
    </submittedName>
</protein>
<evidence type="ECO:0000256" key="1">
    <source>
        <dbReference type="SAM" id="SignalP"/>
    </source>
</evidence>
<comment type="caution">
    <text evidence="3">The sequence shown here is derived from an EMBL/GenBank/DDBJ whole genome shotgun (WGS) entry which is preliminary data.</text>
</comment>
<evidence type="ECO:0000313" key="4">
    <source>
        <dbReference type="Proteomes" id="UP000244446"/>
    </source>
</evidence>
<proteinExistence type="predicted"/>
<gene>
    <name evidence="3" type="ORF">DC366_04825</name>
</gene>
<dbReference type="EMBL" id="QCYH01000002">
    <property type="protein sequence ID" value="PVA11091.1"/>
    <property type="molecule type" value="Genomic_DNA"/>
</dbReference>
<dbReference type="PROSITE" id="PS50933">
    <property type="entry name" value="CHRD"/>
    <property type="match status" value="1"/>
</dbReference>
<dbReference type="Pfam" id="PF07452">
    <property type="entry name" value="CHRD"/>
    <property type="match status" value="1"/>
</dbReference>
<accession>A0A2T7G9J6</accession>
<dbReference type="SMART" id="SM00754">
    <property type="entry name" value="CHRD"/>
    <property type="match status" value="1"/>
</dbReference>
<dbReference type="AlphaFoldDB" id="A0A2T7G9J6"/>